<evidence type="ECO:0000256" key="1">
    <source>
        <dbReference type="SAM" id="MobiDB-lite"/>
    </source>
</evidence>
<reference evidence="2" key="1">
    <citation type="submission" date="2018-02" db="EMBL/GenBank/DDBJ databases">
        <authorList>
            <person name="Kim S.-K."/>
            <person name="Jung H.-I."/>
            <person name="Lee S.-W."/>
        </authorList>
    </citation>
    <scope>NUCLEOTIDE SEQUENCE</scope>
    <source>
        <strain evidence="2">SK3146</strain>
    </source>
</reference>
<protein>
    <submittedName>
        <fullName evidence="2">Uncharacterized protein</fullName>
    </submittedName>
</protein>
<organism evidence="2 3">
    <name type="scientific">Paenibacillus konkukensis</name>
    <dbReference type="NCBI Taxonomy" id="2020716"/>
    <lineage>
        <taxon>Bacteria</taxon>
        <taxon>Bacillati</taxon>
        <taxon>Bacillota</taxon>
        <taxon>Bacilli</taxon>
        <taxon>Bacillales</taxon>
        <taxon>Paenibacillaceae</taxon>
        <taxon>Paenibacillus</taxon>
    </lineage>
</organism>
<evidence type="ECO:0000313" key="3">
    <source>
        <dbReference type="Proteomes" id="UP001057134"/>
    </source>
</evidence>
<name>A0ABY4RNI5_9BACL</name>
<accession>A0ABY4RNI5</accession>
<gene>
    <name evidence="2" type="ORF">SK3146_02772</name>
</gene>
<proteinExistence type="predicted"/>
<evidence type="ECO:0000313" key="2">
    <source>
        <dbReference type="EMBL" id="UQZ83585.1"/>
    </source>
</evidence>
<dbReference type="Proteomes" id="UP001057134">
    <property type="component" value="Chromosome"/>
</dbReference>
<feature type="region of interest" description="Disordered" evidence="1">
    <location>
        <begin position="1"/>
        <end position="20"/>
    </location>
</feature>
<reference evidence="2" key="2">
    <citation type="journal article" date="2021" name="J Anim Sci Technol">
        <title>Complete genome sequence of Paenibacillus konkukensis sp. nov. SK3146 as a potential probiotic strain.</title>
        <authorList>
            <person name="Jung H.I."/>
            <person name="Park S."/>
            <person name="Niu K.M."/>
            <person name="Lee S.W."/>
            <person name="Kothari D."/>
            <person name="Yi K.J."/>
            <person name="Kim S.K."/>
        </authorList>
    </citation>
    <scope>NUCLEOTIDE SEQUENCE</scope>
    <source>
        <strain evidence="2">SK3146</strain>
    </source>
</reference>
<feature type="compositionally biased region" description="Polar residues" evidence="1">
    <location>
        <begin position="10"/>
        <end position="19"/>
    </location>
</feature>
<dbReference type="EMBL" id="CP027059">
    <property type="protein sequence ID" value="UQZ83585.1"/>
    <property type="molecule type" value="Genomic_DNA"/>
</dbReference>
<sequence length="216" mass="24774">MGRDSRNARSRTSTPNSTRVKGYFMEGSRKVGEVEVIKVVGLFARKQTNCRRRNSSSWHRLGDILKDSNNGDEEFINQDNPPFIWCLVGNIIEERYVGEAKVIGKGTKKFSPNSKVYCFPALWGDGYEEIKVIGRTRRRRNYSIVITSSKYITNWRLQKVFAPYIVKTMLANRGWDGTEKSKDTIMSMLMWLPNVTMKIIETGENMKSQGEVGDLD</sequence>
<keyword evidence="3" id="KW-1185">Reference proteome</keyword>